<keyword evidence="3" id="KW-1185">Reference proteome</keyword>
<proteinExistence type="predicted"/>
<protein>
    <submittedName>
        <fullName evidence="2">Uncharacterized protein</fullName>
    </submittedName>
</protein>
<evidence type="ECO:0000313" key="3">
    <source>
        <dbReference type="Proteomes" id="UP000054270"/>
    </source>
</evidence>
<dbReference type="Proteomes" id="UP000054270">
    <property type="component" value="Unassembled WGS sequence"/>
</dbReference>
<sequence>MSRQMEPGKYGRKGAPGRPPPTTARLGGARTLRMYCGSTSSTTPIPHDCVTLPSPASLAYRPISRRTCLCMAYPRRAARNARLPPTALTPCVARLSPNVPPYLHLLSSPSCRTFRKRDLRRSRACIAYPRRLSASSATTPCACTPSASRASLASMTRSKFPSALRHRLLFLNYRLRISTLSRGNRATLRTDIAATALSFLVNRTAHRPPACLSLCPLVHRLSRFAQHAYVELSHLE</sequence>
<reference evidence="3" key="1">
    <citation type="submission" date="2014-04" db="EMBL/GenBank/DDBJ databases">
        <title>Evolutionary Origins and Diversification of the Mycorrhizal Mutualists.</title>
        <authorList>
            <consortium name="DOE Joint Genome Institute"/>
            <consortium name="Mycorrhizal Genomics Consortium"/>
            <person name="Kohler A."/>
            <person name="Kuo A."/>
            <person name="Nagy L.G."/>
            <person name="Floudas D."/>
            <person name="Copeland A."/>
            <person name="Barry K.W."/>
            <person name="Cichocki N."/>
            <person name="Veneault-Fourrey C."/>
            <person name="LaButti K."/>
            <person name="Lindquist E.A."/>
            <person name="Lipzen A."/>
            <person name="Lundell T."/>
            <person name="Morin E."/>
            <person name="Murat C."/>
            <person name="Riley R."/>
            <person name="Ohm R."/>
            <person name="Sun H."/>
            <person name="Tunlid A."/>
            <person name="Henrissat B."/>
            <person name="Grigoriev I.V."/>
            <person name="Hibbett D.S."/>
            <person name="Martin F."/>
        </authorList>
    </citation>
    <scope>NUCLEOTIDE SEQUENCE [LARGE SCALE GENOMIC DNA]</scope>
    <source>
        <strain evidence="3">FD-334 SS-4</strain>
    </source>
</reference>
<dbReference type="EMBL" id="KN817543">
    <property type="protein sequence ID" value="KJA23439.1"/>
    <property type="molecule type" value="Genomic_DNA"/>
</dbReference>
<organism evidence="2 3">
    <name type="scientific">Hypholoma sublateritium (strain FD-334 SS-4)</name>
    <dbReference type="NCBI Taxonomy" id="945553"/>
    <lineage>
        <taxon>Eukaryota</taxon>
        <taxon>Fungi</taxon>
        <taxon>Dikarya</taxon>
        <taxon>Basidiomycota</taxon>
        <taxon>Agaricomycotina</taxon>
        <taxon>Agaricomycetes</taxon>
        <taxon>Agaricomycetidae</taxon>
        <taxon>Agaricales</taxon>
        <taxon>Agaricineae</taxon>
        <taxon>Strophariaceae</taxon>
        <taxon>Hypholoma</taxon>
    </lineage>
</organism>
<accession>A0A0D2NXB8</accession>
<feature type="region of interest" description="Disordered" evidence="1">
    <location>
        <begin position="1"/>
        <end position="26"/>
    </location>
</feature>
<dbReference type="AlphaFoldDB" id="A0A0D2NXB8"/>
<name>A0A0D2NXB8_HYPSF</name>
<gene>
    <name evidence="2" type="ORF">HYPSUDRAFT_215219</name>
</gene>
<evidence type="ECO:0000313" key="2">
    <source>
        <dbReference type="EMBL" id="KJA23439.1"/>
    </source>
</evidence>
<evidence type="ECO:0000256" key="1">
    <source>
        <dbReference type="SAM" id="MobiDB-lite"/>
    </source>
</evidence>